<dbReference type="PRINTS" id="PR00463">
    <property type="entry name" value="EP450I"/>
</dbReference>
<evidence type="ECO:0000313" key="11">
    <source>
        <dbReference type="EMBL" id="KAK2969407.1"/>
    </source>
</evidence>
<dbReference type="PANTHER" id="PTHR47947">
    <property type="entry name" value="CYTOCHROME P450 82C3-RELATED"/>
    <property type="match status" value="1"/>
</dbReference>
<dbReference type="GO" id="GO:0016020">
    <property type="term" value="C:membrane"/>
    <property type="evidence" value="ECO:0007669"/>
    <property type="project" value="UniProtKB-SubCell"/>
</dbReference>
<dbReference type="InterPro" id="IPR002401">
    <property type="entry name" value="Cyt_P450_E_grp-I"/>
</dbReference>
<keyword evidence="3" id="KW-0349">Heme</keyword>
<dbReference type="Gene3D" id="1.10.630.10">
    <property type="entry name" value="Cytochrome P450"/>
    <property type="match status" value="1"/>
</dbReference>
<dbReference type="GO" id="GO:0004497">
    <property type="term" value="F:monooxygenase activity"/>
    <property type="evidence" value="ECO:0007669"/>
    <property type="project" value="UniProtKB-KW"/>
</dbReference>
<accession>A0AA88UBQ9</accession>
<keyword evidence="10" id="KW-0472">Membrane</keyword>
<dbReference type="GO" id="GO:0020037">
    <property type="term" value="F:heme binding"/>
    <property type="evidence" value="ECO:0007669"/>
    <property type="project" value="InterPro"/>
</dbReference>
<gene>
    <name evidence="11" type="ORF">RJ640_020350</name>
</gene>
<proteinExistence type="predicted"/>
<dbReference type="GO" id="GO:0016705">
    <property type="term" value="F:oxidoreductase activity, acting on paired donors, with incorporation or reduction of molecular oxygen"/>
    <property type="evidence" value="ECO:0007669"/>
    <property type="project" value="InterPro"/>
</dbReference>
<reference evidence="11" key="1">
    <citation type="submission" date="2022-12" db="EMBL/GenBank/DDBJ databases">
        <title>Draft genome assemblies for two species of Escallonia (Escalloniales).</title>
        <authorList>
            <person name="Chanderbali A."/>
            <person name="Dervinis C."/>
            <person name="Anghel I."/>
            <person name="Soltis D."/>
            <person name="Soltis P."/>
            <person name="Zapata F."/>
        </authorList>
    </citation>
    <scope>NUCLEOTIDE SEQUENCE</scope>
    <source>
        <strain evidence="11">UCBG92.1500</strain>
        <tissue evidence="11">Leaf</tissue>
    </source>
</reference>
<keyword evidence="8" id="KW-0408">Iron</keyword>
<dbReference type="InterPro" id="IPR050651">
    <property type="entry name" value="Plant_Cytochrome_P450_Monoox"/>
</dbReference>
<comment type="caution">
    <text evidence="11">The sequence shown here is derived from an EMBL/GenBank/DDBJ whole genome shotgun (WGS) entry which is preliminary data.</text>
</comment>
<evidence type="ECO:0000256" key="3">
    <source>
        <dbReference type="ARBA" id="ARBA00022617"/>
    </source>
</evidence>
<evidence type="ECO:0000256" key="1">
    <source>
        <dbReference type="ARBA" id="ARBA00001971"/>
    </source>
</evidence>
<evidence type="ECO:0000313" key="12">
    <source>
        <dbReference type="Proteomes" id="UP001187471"/>
    </source>
</evidence>
<name>A0AA88UBQ9_9ASTE</name>
<keyword evidence="12" id="KW-1185">Reference proteome</keyword>
<keyword evidence="6" id="KW-1133">Transmembrane helix</keyword>
<evidence type="ECO:0008006" key="13">
    <source>
        <dbReference type="Google" id="ProtNLM"/>
    </source>
</evidence>
<evidence type="ECO:0000256" key="8">
    <source>
        <dbReference type="ARBA" id="ARBA00023004"/>
    </source>
</evidence>
<dbReference type="EMBL" id="JAVXUO010002819">
    <property type="protein sequence ID" value="KAK2969407.1"/>
    <property type="molecule type" value="Genomic_DNA"/>
</dbReference>
<evidence type="ECO:0000256" key="6">
    <source>
        <dbReference type="ARBA" id="ARBA00022989"/>
    </source>
</evidence>
<dbReference type="SUPFAM" id="SSF48264">
    <property type="entry name" value="Cytochrome P450"/>
    <property type="match status" value="1"/>
</dbReference>
<keyword evidence="4" id="KW-0812">Transmembrane</keyword>
<comment type="subcellular location">
    <subcellularLocation>
        <location evidence="2">Membrane</location>
    </subcellularLocation>
</comment>
<dbReference type="GO" id="GO:0005506">
    <property type="term" value="F:iron ion binding"/>
    <property type="evidence" value="ECO:0007669"/>
    <property type="project" value="InterPro"/>
</dbReference>
<dbReference type="Pfam" id="PF00067">
    <property type="entry name" value="p450"/>
    <property type="match status" value="1"/>
</dbReference>
<dbReference type="PANTHER" id="PTHR47947:SF26">
    <property type="entry name" value="CYTOCHROME P450"/>
    <property type="match status" value="1"/>
</dbReference>
<dbReference type="Proteomes" id="UP001187471">
    <property type="component" value="Unassembled WGS sequence"/>
</dbReference>
<dbReference type="InterPro" id="IPR036396">
    <property type="entry name" value="Cyt_P450_sf"/>
</dbReference>
<keyword evidence="9" id="KW-0503">Monooxygenase</keyword>
<organism evidence="11 12">
    <name type="scientific">Escallonia rubra</name>
    <dbReference type="NCBI Taxonomy" id="112253"/>
    <lineage>
        <taxon>Eukaryota</taxon>
        <taxon>Viridiplantae</taxon>
        <taxon>Streptophyta</taxon>
        <taxon>Embryophyta</taxon>
        <taxon>Tracheophyta</taxon>
        <taxon>Spermatophyta</taxon>
        <taxon>Magnoliopsida</taxon>
        <taxon>eudicotyledons</taxon>
        <taxon>Gunneridae</taxon>
        <taxon>Pentapetalae</taxon>
        <taxon>asterids</taxon>
        <taxon>campanulids</taxon>
        <taxon>Escalloniales</taxon>
        <taxon>Escalloniaceae</taxon>
        <taxon>Escallonia</taxon>
    </lineage>
</organism>
<dbReference type="AlphaFoldDB" id="A0AA88UBQ9"/>
<evidence type="ECO:0000256" key="2">
    <source>
        <dbReference type="ARBA" id="ARBA00004370"/>
    </source>
</evidence>
<evidence type="ECO:0000256" key="4">
    <source>
        <dbReference type="ARBA" id="ARBA00022692"/>
    </source>
</evidence>
<sequence>MEDCLVGSYKISKGTRLLMNLWNVHRDPHVWTEPNEFRPERFLTTHKELDVRGQHFELIPFGSGRRIVQLVLAHLIHGFVVAKPSDEPIDMTESFGMTNLKATPLDVLLSPRLSPKSYEHC</sequence>
<evidence type="ECO:0000256" key="9">
    <source>
        <dbReference type="ARBA" id="ARBA00023033"/>
    </source>
</evidence>
<evidence type="ECO:0000256" key="7">
    <source>
        <dbReference type="ARBA" id="ARBA00023002"/>
    </source>
</evidence>
<keyword evidence="7" id="KW-0560">Oxidoreductase</keyword>
<dbReference type="InterPro" id="IPR001128">
    <property type="entry name" value="Cyt_P450"/>
</dbReference>
<protein>
    <recommendedName>
        <fullName evidence="13">Cytochrome P450</fullName>
    </recommendedName>
</protein>
<evidence type="ECO:0000256" key="5">
    <source>
        <dbReference type="ARBA" id="ARBA00022723"/>
    </source>
</evidence>
<comment type="cofactor">
    <cofactor evidence="1">
        <name>heme</name>
        <dbReference type="ChEBI" id="CHEBI:30413"/>
    </cofactor>
</comment>
<keyword evidence="5" id="KW-0479">Metal-binding</keyword>
<evidence type="ECO:0000256" key="10">
    <source>
        <dbReference type="ARBA" id="ARBA00023136"/>
    </source>
</evidence>